<dbReference type="EMBL" id="WHSB02000004">
    <property type="protein sequence ID" value="MCQ4630931.1"/>
    <property type="molecule type" value="Genomic_DNA"/>
</dbReference>
<dbReference type="Pfam" id="PF10124">
    <property type="entry name" value="Mu-like_gpT"/>
    <property type="match status" value="1"/>
</dbReference>
<dbReference type="Proteomes" id="UP000996601">
    <property type="component" value="Unassembled WGS sequence"/>
</dbReference>
<gene>
    <name evidence="2" type="ORF">GB927_012835</name>
</gene>
<keyword evidence="3" id="KW-1185">Reference proteome</keyword>
<accession>A0ABT1R6X6</accession>
<organism evidence="2 3">
    <name type="scientific">Shinella lacus</name>
    <dbReference type="NCBI Taxonomy" id="2654216"/>
    <lineage>
        <taxon>Bacteria</taxon>
        <taxon>Pseudomonadati</taxon>
        <taxon>Pseudomonadota</taxon>
        <taxon>Alphaproteobacteria</taxon>
        <taxon>Hyphomicrobiales</taxon>
        <taxon>Rhizobiaceae</taxon>
        <taxon>Shinella</taxon>
    </lineage>
</organism>
<proteinExistence type="predicted"/>
<evidence type="ECO:0000259" key="1">
    <source>
        <dbReference type="Pfam" id="PF10124"/>
    </source>
</evidence>
<evidence type="ECO:0000313" key="2">
    <source>
        <dbReference type="EMBL" id="MCQ4630931.1"/>
    </source>
</evidence>
<evidence type="ECO:0000313" key="3">
    <source>
        <dbReference type="Proteomes" id="UP000996601"/>
    </source>
</evidence>
<dbReference type="InterPro" id="IPR018774">
    <property type="entry name" value="Phage_Mu_GpT"/>
</dbReference>
<dbReference type="RefSeq" id="WP_256117367.1">
    <property type="nucleotide sequence ID" value="NZ_WHSB02000004.1"/>
</dbReference>
<feature type="domain" description="Bacteriophage Mu GpT" evidence="1">
    <location>
        <begin position="9"/>
        <end position="298"/>
    </location>
</feature>
<reference evidence="2" key="1">
    <citation type="submission" date="2021-07" db="EMBL/GenBank/DDBJ databases">
        <title>Shinella sp. nov., a novel member of the genus Shinella from water.</title>
        <authorList>
            <person name="Deng Y."/>
        </authorList>
    </citation>
    <scope>NUCLEOTIDE SEQUENCE</scope>
    <source>
        <strain evidence="2">CPCC 100929</strain>
    </source>
</reference>
<name>A0ABT1R6X6_9HYPH</name>
<sequence length="299" mass="33553">MIINKTNLSIMNTGFKTAFRNAFSGVEQTYLRITTVIPSSTLIETYGWMKQTSGMREWIGERFVKNLDSEAYQLKNKKYEETVAVIRDAISDDQYGTYTPAIAMMGENAARLPEELIYQEALPGGFTSKCYDGQYFFDTDHPVVDAAGVEQSVSNMQAGSSAPWYLLCTNRSLKPFIYQDREKAELIIKDSPETSDDVFNRDEFRYGTRARGAAGYGFWQMAFGSKAVLDTANFDAAYLAMMQFKRDGGKPLGVVPNLLVCGPSNMKKADEILNLQRLSNGSDNPNYKKVETLVVPWLP</sequence>
<comment type="caution">
    <text evidence="2">The sequence shown here is derived from an EMBL/GenBank/DDBJ whole genome shotgun (WGS) entry which is preliminary data.</text>
</comment>
<protein>
    <submittedName>
        <fullName evidence="2">Mu-like prophage major head subunit gpT family protein</fullName>
    </submittedName>
</protein>